<protein>
    <submittedName>
        <fullName evidence="5">Tetratricopeptide repeat protein</fullName>
    </submittedName>
</protein>
<keyword evidence="2 3" id="KW-0802">TPR repeat</keyword>
<feature type="repeat" description="TPR" evidence="3">
    <location>
        <begin position="19"/>
        <end position="52"/>
    </location>
</feature>
<dbReference type="SUPFAM" id="SSF48452">
    <property type="entry name" value="TPR-like"/>
    <property type="match status" value="1"/>
</dbReference>
<gene>
    <name evidence="5" type="ORF">AAE961_10255</name>
</gene>
<dbReference type="InterPro" id="IPR050498">
    <property type="entry name" value="Ycf3"/>
</dbReference>
<dbReference type="PANTHER" id="PTHR44858:SF1">
    <property type="entry name" value="UDP-N-ACETYLGLUCOSAMINE--PEPTIDE N-ACETYLGLUCOSAMINYLTRANSFERASE SPINDLY-RELATED"/>
    <property type="match status" value="1"/>
</dbReference>
<keyword evidence="4" id="KW-0732">Signal</keyword>
<dbReference type="SMART" id="SM00028">
    <property type="entry name" value="TPR"/>
    <property type="match status" value="7"/>
</dbReference>
<dbReference type="InterPro" id="IPR011990">
    <property type="entry name" value="TPR-like_helical_dom_sf"/>
</dbReference>
<evidence type="ECO:0000256" key="3">
    <source>
        <dbReference type="PROSITE-ProRule" id="PRU00339"/>
    </source>
</evidence>
<accession>A0ABW8U472</accession>
<comment type="caution">
    <text evidence="5">The sequence shown here is derived from an EMBL/GenBank/DDBJ whole genome shotgun (WGS) entry which is preliminary data.</text>
</comment>
<feature type="repeat" description="TPR" evidence="3">
    <location>
        <begin position="91"/>
        <end position="124"/>
    </location>
</feature>
<evidence type="ECO:0000256" key="4">
    <source>
        <dbReference type="SAM" id="SignalP"/>
    </source>
</evidence>
<dbReference type="InterPro" id="IPR019734">
    <property type="entry name" value="TPR_rpt"/>
</dbReference>
<evidence type="ECO:0000256" key="1">
    <source>
        <dbReference type="ARBA" id="ARBA00022737"/>
    </source>
</evidence>
<dbReference type="Pfam" id="PF04733">
    <property type="entry name" value="Coatomer_E"/>
    <property type="match status" value="1"/>
</dbReference>
<evidence type="ECO:0000256" key="2">
    <source>
        <dbReference type="ARBA" id="ARBA00022803"/>
    </source>
</evidence>
<keyword evidence="1" id="KW-0677">Repeat</keyword>
<evidence type="ECO:0000313" key="5">
    <source>
        <dbReference type="EMBL" id="MFL0299253.1"/>
    </source>
</evidence>
<reference evidence="5 6" key="1">
    <citation type="submission" date="2024-07" db="EMBL/GenBank/DDBJ databases">
        <authorList>
            <person name="Pitt A."/>
            <person name="Hahn M.W."/>
        </authorList>
    </citation>
    <scope>NUCLEOTIDE SEQUENCE [LARGE SCALE GENOMIC DNA]</scope>
    <source>
        <strain evidence="5 6">2-BAHN-186B</strain>
    </source>
</reference>
<dbReference type="Pfam" id="PF00515">
    <property type="entry name" value="TPR_1"/>
    <property type="match status" value="1"/>
</dbReference>
<keyword evidence="6" id="KW-1185">Reference proteome</keyword>
<name>A0ABW8U472_9BACT</name>
<dbReference type="EMBL" id="JBEWZF010000003">
    <property type="protein sequence ID" value="MFL0299253.1"/>
    <property type="molecule type" value="Genomic_DNA"/>
</dbReference>
<organism evidence="5 6">
    <name type="scientific">Aquirufa novilacunae</name>
    <dbReference type="NCBI Taxonomy" id="3139305"/>
    <lineage>
        <taxon>Bacteria</taxon>
        <taxon>Pseudomonadati</taxon>
        <taxon>Bacteroidota</taxon>
        <taxon>Cytophagia</taxon>
        <taxon>Cytophagales</taxon>
        <taxon>Flectobacillaceae</taxon>
        <taxon>Aquirufa</taxon>
    </lineage>
</organism>
<dbReference type="Proteomes" id="UP001623553">
    <property type="component" value="Unassembled WGS sequence"/>
</dbReference>
<proteinExistence type="predicted"/>
<evidence type="ECO:0000313" key="6">
    <source>
        <dbReference type="Proteomes" id="UP001623553"/>
    </source>
</evidence>
<feature type="repeat" description="TPR" evidence="3">
    <location>
        <begin position="125"/>
        <end position="158"/>
    </location>
</feature>
<feature type="repeat" description="TPR" evidence="3">
    <location>
        <begin position="193"/>
        <end position="226"/>
    </location>
</feature>
<sequence>MKKIFLFILVSFAAFAQTAESYRSKAATHFENSRFKEAASTLTLALKLNPKDAKALRNRAVCYEKMEKFDLSVKDYLELAKIDSLSGNKSGETLGAIGFDYLVLEKYEESRKYLRSAIALLPKEINFRYNLGLSYQYEKEYDLAINAYDEAIKVAPYHTPSLISKTRCLLRLKKFDLASALVDSFFLAKRFDTEMLLFRGDIKKNNGAIEAALSDFSRALAITPDDLILLNRSADCLEELGLFDEEVAVRKRIITAMITQGETKEYQAISYFSLGIALNNTFLWEEALENYSKSIALDPSSAIFYFYRTMVKAKLKDHAGACEDLKKAQELNPTEAENYEGFFADTAEYEEFYAVCFPGV</sequence>
<dbReference type="PANTHER" id="PTHR44858">
    <property type="entry name" value="TETRATRICOPEPTIDE REPEAT PROTEIN 6"/>
    <property type="match status" value="1"/>
</dbReference>
<feature type="chain" id="PRO_5045617116" evidence="4">
    <location>
        <begin position="17"/>
        <end position="360"/>
    </location>
</feature>
<feature type="signal peptide" evidence="4">
    <location>
        <begin position="1"/>
        <end position="16"/>
    </location>
</feature>
<dbReference type="RefSeq" id="WP_406800963.1">
    <property type="nucleotide sequence ID" value="NZ_JBEWZF010000003.1"/>
</dbReference>
<dbReference type="Gene3D" id="1.25.40.10">
    <property type="entry name" value="Tetratricopeptide repeat domain"/>
    <property type="match status" value="4"/>
</dbReference>
<feature type="repeat" description="TPR" evidence="3">
    <location>
        <begin position="268"/>
        <end position="301"/>
    </location>
</feature>
<dbReference type="PROSITE" id="PS50005">
    <property type="entry name" value="TPR"/>
    <property type="match status" value="5"/>
</dbReference>